<reference evidence="3" key="1">
    <citation type="submission" date="2022-02" db="EMBL/GenBank/DDBJ databases">
        <title>Corynebacterium sp. from urogenital microbiome.</title>
        <authorList>
            <person name="Cappelli E.A."/>
            <person name="Ribeiro T.G."/>
            <person name="Peixe L."/>
        </authorList>
    </citation>
    <scope>NUCLEOTIDE SEQUENCE</scope>
    <source>
        <strain evidence="3">C8Ua_172</strain>
    </source>
</reference>
<dbReference type="AlphaFoldDB" id="A0A9X3RMD7"/>
<feature type="region of interest" description="Disordered" evidence="1">
    <location>
        <begin position="254"/>
        <end position="334"/>
    </location>
</feature>
<evidence type="ECO:0000256" key="1">
    <source>
        <dbReference type="SAM" id="MobiDB-lite"/>
    </source>
</evidence>
<dbReference type="InterPro" id="IPR049726">
    <property type="entry name" value="TtfA-like_core"/>
</dbReference>
<accession>A0A9X3RMD7</accession>
<keyword evidence="2" id="KW-0732">Signal</keyword>
<proteinExistence type="predicted"/>
<name>A0A9X3RMD7_9CORY</name>
<organism evidence="3 4">
    <name type="scientific">Corynebacterium meitnerae</name>
    <dbReference type="NCBI Taxonomy" id="2913498"/>
    <lineage>
        <taxon>Bacteria</taxon>
        <taxon>Bacillati</taxon>
        <taxon>Actinomycetota</taxon>
        <taxon>Actinomycetes</taxon>
        <taxon>Mycobacteriales</taxon>
        <taxon>Corynebacteriaceae</taxon>
        <taxon>Corynebacterium</taxon>
    </lineage>
</organism>
<dbReference type="CDD" id="cd21904">
    <property type="entry name" value="TtfA-like"/>
    <property type="match status" value="1"/>
</dbReference>
<dbReference type="RefSeq" id="WP_269966096.1">
    <property type="nucleotide sequence ID" value="NZ_JAKMUS010000017.1"/>
</dbReference>
<dbReference type="EMBL" id="JAKMUS010000017">
    <property type="protein sequence ID" value="MCZ9294678.1"/>
    <property type="molecule type" value="Genomic_DNA"/>
</dbReference>
<feature type="compositionally biased region" description="Basic residues" evidence="1">
    <location>
        <begin position="46"/>
        <end position="74"/>
    </location>
</feature>
<feature type="region of interest" description="Disordered" evidence="1">
    <location>
        <begin position="25"/>
        <end position="74"/>
    </location>
</feature>
<feature type="chain" id="PRO_5040933757" description="Secreted protein" evidence="2">
    <location>
        <begin position="23"/>
        <end position="334"/>
    </location>
</feature>
<comment type="caution">
    <text evidence="3">The sequence shown here is derived from an EMBL/GenBank/DDBJ whole genome shotgun (WGS) entry which is preliminary data.</text>
</comment>
<evidence type="ECO:0008006" key="5">
    <source>
        <dbReference type="Google" id="ProtNLM"/>
    </source>
</evidence>
<gene>
    <name evidence="3" type="ORF">L8U60_09300</name>
</gene>
<keyword evidence="4" id="KW-1185">Reference proteome</keyword>
<feature type="compositionally biased region" description="Low complexity" evidence="1">
    <location>
        <begin position="35"/>
        <end position="45"/>
    </location>
</feature>
<evidence type="ECO:0000313" key="4">
    <source>
        <dbReference type="Proteomes" id="UP001146468"/>
    </source>
</evidence>
<sequence>MGFVLLTLSVLALVGASLLWRADSAESSSQNSALKTPQPATTSKPKQPKTPKPKPAKKPKPTKKPKAHKLSRRARREWATANGFTYTNEDEFLHDEWTRGAAATGAPIRDVLTGTKFGHETRIADIDGTTVIGMGTGMTSDVVVDMRRLPLTRQLSDDLVEVAQTEGFAVFASEAGPAERMLDVRVRTALEMLPQEVGAVWFESEWVVAEFEEPAGWDAVFAPLALLADAARTLPPETWPRLELASTSREMGKPMLIDAPSSQPQSHPSHPPIARPEEPLEMPTRLTGSVKGEVADHEVGSDEINAIGTGGQDPQPNDGTRVARKLDPPSIFGD</sequence>
<evidence type="ECO:0000313" key="3">
    <source>
        <dbReference type="EMBL" id="MCZ9294678.1"/>
    </source>
</evidence>
<protein>
    <recommendedName>
        <fullName evidence="5">Secreted protein</fullName>
    </recommendedName>
</protein>
<dbReference type="Proteomes" id="UP001146468">
    <property type="component" value="Unassembled WGS sequence"/>
</dbReference>
<evidence type="ECO:0000256" key="2">
    <source>
        <dbReference type="SAM" id="SignalP"/>
    </source>
</evidence>
<feature type="signal peptide" evidence="2">
    <location>
        <begin position="1"/>
        <end position="22"/>
    </location>
</feature>
<feature type="compositionally biased region" description="Polar residues" evidence="1">
    <location>
        <begin position="25"/>
        <end position="34"/>
    </location>
</feature>